<evidence type="ECO:0000259" key="6">
    <source>
        <dbReference type="PROSITE" id="PS50262"/>
    </source>
</evidence>
<gene>
    <name evidence="7" type="primary">Acey_s0128.g1442</name>
    <name evidence="7" type="ORF">Y032_0128g1442</name>
</gene>
<evidence type="ECO:0000256" key="5">
    <source>
        <dbReference type="SAM" id="Phobius"/>
    </source>
</evidence>
<feature type="transmembrane region" description="Helical" evidence="5">
    <location>
        <begin position="43"/>
        <end position="62"/>
    </location>
</feature>
<dbReference type="SUPFAM" id="SSF81321">
    <property type="entry name" value="Family A G protein-coupled receptor-like"/>
    <property type="match status" value="1"/>
</dbReference>
<dbReference type="InterPro" id="IPR019426">
    <property type="entry name" value="7TM_GPCR_serpentine_rcpt_Srv"/>
</dbReference>
<organism evidence="7 8">
    <name type="scientific">Ancylostoma ceylanicum</name>
    <dbReference type="NCBI Taxonomy" id="53326"/>
    <lineage>
        <taxon>Eukaryota</taxon>
        <taxon>Metazoa</taxon>
        <taxon>Ecdysozoa</taxon>
        <taxon>Nematoda</taxon>
        <taxon>Chromadorea</taxon>
        <taxon>Rhabditida</taxon>
        <taxon>Rhabditina</taxon>
        <taxon>Rhabditomorpha</taxon>
        <taxon>Strongyloidea</taxon>
        <taxon>Ancylostomatidae</taxon>
        <taxon>Ancylostomatinae</taxon>
        <taxon>Ancylostoma</taxon>
    </lineage>
</organism>
<proteinExistence type="predicted"/>
<evidence type="ECO:0000256" key="2">
    <source>
        <dbReference type="ARBA" id="ARBA00022692"/>
    </source>
</evidence>
<comment type="subcellular location">
    <subcellularLocation>
        <location evidence="1">Membrane</location>
        <topology evidence="1">Multi-pass membrane protein</topology>
    </subcellularLocation>
</comment>
<keyword evidence="3 5" id="KW-1133">Transmembrane helix</keyword>
<dbReference type="GO" id="GO:0016020">
    <property type="term" value="C:membrane"/>
    <property type="evidence" value="ECO:0007669"/>
    <property type="project" value="UniProtKB-SubCell"/>
</dbReference>
<evidence type="ECO:0000313" key="8">
    <source>
        <dbReference type="Proteomes" id="UP000024635"/>
    </source>
</evidence>
<dbReference type="AlphaFoldDB" id="A0A016T7X9"/>
<dbReference type="Pfam" id="PF10323">
    <property type="entry name" value="7TM_GPCR_Srv"/>
    <property type="match status" value="1"/>
</dbReference>
<dbReference type="Gene3D" id="1.20.1070.10">
    <property type="entry name" value="Rhodopsin 7-helix transmembrane proteins"/>
    <property type="match status" value="1"/>
</dbReference>
<evidence type="ECO:0000256" key="4">
    <source>
        <dbReference type="ARBA" id="ARBA00023136"/>
    </source>
</evidence>
<sequence>MVAEAPLGQKLLFGYTWLTMGLYLLLIVTLLKARRSIRSFQTPYYTLFLLQAVADFHIFLVLELVLRPRKFNYFNAFSKNMHVFAVFSYFDITFAKAALGCGHMVISFNRVTAFNNPLTYENIWSPTTILSSVLLLWTVAAMTSLPYLLIFNEGIFFLLLNNGIIQLYASNAATTYDGIVSVTINTVVIIFCSTCYILSWRKARNALKKKEVPNLVHRLKRVAVHIDDRPAFAKLTCHMPLYSAAAFSCRPRM</sequence>
<dbReference type="EMBL" id="JARK01001464">
    <property type="protein sequence ID" value="EYB98787.1"/>
    <property type="molecule type" value="Genomic_DNA"/>
</dbReference>
<feature type="transmembrane region" description="Helical" evidence="5">
    <location>
        <begin position="128"/>
        <end position="148"/>
    </location>
</feature>
<evidence type="ECO:0000256" key="1">
    <source>
        <dbReference type="ARBA" id="ARBA00004141"/>
    </source>
</evidence>
<dbReference type="PANTHER" id="PTHR31627">
    <property type="entry name" value="SERPENTINE RECEPTOR CLASS GAMMA-RELATED"/>
    <property type="match status" value="1"/>
</dbReference>
<evidence type="ECO:0000256" key="3">
    <source>
        <dbReference type="ARBA" id="ARBA00022989"/>
    </source>
</evidence>
<dbReference type="Proteomes" id="UP000024635">
    <property type="component" value="Unassembled WGS sequence"/>
</dbReference>
<feature type="transmembrane region" description="Helical" evidence="5">
    <location>
        <begin position="83"/>
        <end position="108"/>
    </location>
</feature>
<dbReference type="CDD" id="cd00637">
    <property type="entry name" value="7tm_classA_rhodopsin-like"/>
    <property type="match status" value="1"/>
</dbReference>
<reference evidence="8" key="1">
    <citation type="journal article" date="2015" name="Nat. Genet.">
        <title>The genome and transcriptome of the zoonotic hookworm Ancylostoma ceylanicum identify infection-specific gene families.</title>
        <authorList>
            <person name="Schwarz E.M."/>
            <person name="Hu Y."/>
            <person name="Antoshechkin I."/>
            <person name="Miller M.M."/>
            <person name="Sternberg P.W."/>
            <person name="Aroian R.V."/>
        </authorList>
    </citation>
    <scope>NUCLEOTIDE SEQUENCE</scope>
    <source>
        <strain evidence="8">HY135</strain>
    </source>
</reference>
<keyword evidence="2 5" id="KW-0812">Transmembrane</keyword>
<protein>
    <recommendedName>
        <fullName evidence="6">G-protein coupled receptors family 1 profile domain-containing protein</fullName>
    </recommendedName>
</protein>
<evidence type="ECO:0000313" key="7">
    <source>
        <dbReference type="EMBL" id="EYB98787.1"/>
    </source>
</evidence>
<feature type="transmembrane region" description="Helical" evidence="5">
    <location>
        <begin position="179"/>
        <end position="200"/>
    </location>
</feature>
<dbReference type="OrthoDB" id="5867137at2759"/>
<dbReference type="PROSITE" id="PS50262">
    <property type="entry name" value="G_PROTEIN_RECEP_F1_2"/>
    <property type="match status" value="1"/>
</dbReference>
<accession>A0A016T7X9</accession>
<comment type="caution">
    <text evidence="7">The sequence shown here is derived from an EMBL/GenBank/DDBJ whole genome shotgun (WGS) entry which is preliminary data.</text>
</comment>
<name>A0A016T7X9_9BILA</name>
<dbReference type="PANTHER" id="PTHR31627:SF14">
    <property type="entry name" value="SERPENTINE RECEPTOR, CLASS T-RELATED"/>
    <property type="match status" value="1"/>
</dbReference>
<keyword evidence="4 5" id="KW-0472">Membrane</keyword>
<dbReference type="InterPro" id="IPR051119">
    <property type="entry name" value="Nematode_SR-like"/>
</dbReference>
<feature type="transmembrane region" description="Helical" evidence="5">
    <location>
        <begin position="12"/>
        <end position="31"/>
    </location>
</feature>
<feature type="domain" description="G-protein coupled receptors family 1 profile" evidence="6">
    <location>
        <begin position="21"/>
        <end position="253"/>
    </location>
</feature>
<dbReference type="InterPro" id="IPR017452">
    <property type="entry name" value="GPCR_Rhodpsn_7TM"/>
</dbReference>
<keyword evidence="8" id="KW-1185">Reference proteome</keyword>